<feature type="region of interest" description="Disordered" evidence="1">
    <location>
        <begin position="86"/>
        <end position="114"/>
    </location>
</feature>
<feature type="domain" description="PEX14-like helix-turn-helix" evidence="3">
    <location>
        <begin position="8"/>
        <end position="71"/>
    </location>
</feature>
<reference evidence="4 5" key="2">
    <citation type="submission" date="2016-05" db="EMBL/GenBank/DDBJ databases">
        <title>Lineage-specific infection strategies underlie the spectrum of fungal disease in amphibians.</title>
        <authorList>
            <person name="Cuomo C.A."/>
            <person name="Farrer R.A."/>
            <person name="James T."/>
            <person name="Longcore J."/>
            <person name="Birren B."/>
        </authorList>
    </citation>
    <scope>NUCLEOTIDE SEQUENCE [LARGE SCALE GENOMIC DNA]</scope>
    <source>
        <strain evidence="4 5">JEL423</strain>
    </source>
</reference>
<reference evidence="4 5" key="1">
    <citation type="submission" date="2006-10" db="EMBL/GenBank/DDBJ databases">
        <title>The Genome Sequence of Batrachochytrium dendrobatidis JEL423.</title>
        <authorList>
            <consortium name="The Broad Institute Genome Sequencing Platform"/>
            <person name="Birren B."/>
            <person name="Lander E."/>
            <person name="Galagan J."/>
            <person name="Cuomo C."/>
            <person name="Devon K."/>
            <person name="Jaffe D."/>
            <person name="Butler J."/>
            <person name="Alvarez P."/>
            <person name="Gnerre S."/>
            <person name="Grabherr M."/>
            <person name="Kleber M."/>
            <person name="Mauceli E."/>
            <person name="Brockman W."/>
            <person name="Young S."/>
            <person name="LaButti K."/>
            <person name="Sykes S."/>
            <person name="DeCaprio D."/>
            <person name="Crawford M."/>
            <person name="Koehrsen M."/>
            <person name="Engels R."/>
            <person name="Montgomery P."/>
            <person name="Pearson M."/>
            <person name="Howarth C."/>
            <person name="Larson L."/>
            <person name="White J."/>
            <person name="O'Leary S."/>
            <person name="Kodira C."/>
            <person name="Zeng Q."/>
            <person name="Yandava C."/>
            <person name="Alvarado L."/>
            <person name="Longcore J."/>
            <person name="James T."/>
        </authorList>
    </citation>
    <scope>NUCLEOTIDE SEQUENCE [LARGE SCALE GENOMIC DNA]</scope>
    <source>
        <strain evidence="4 5">JEL423</strain>
    </source>
</reference>
<name>A0A177W905_BATDL</name>
<dbReference type="OrthoDB" id="9936937at2759"/>
<dbReference type="STRING" id="403673.A0A177W905"/>
<dbReference type="PANTHER" id="PTHR36855">
    <property type="entry name" value="CHROMOSOME 10, WHOLE GENOME SHOTGUN SEQUENCE"/>
    <property type="match status" value="1"/>
</dbReference>
<dbReference type="InterPro" id="IPR040554">
    <property type="entry name" value="KPWE_PEX14_dom"/>
</dbReference>
<dbReference type="Pfam" id="PF25871">
    <property type="entry name" value="HTH_76"/>
    <property type="match status" value="1"/>
</dbReference>
<gene>
    <name evidence="4" type="ORF">BDEG_20312</name>
</gene>
<dbReference type="EMBL" id="DS022300">
    <property type="protein sequence ID" value="OAJ36100.1"/>
    <property type="molecule type" value="Genomic_DNA"/>
</dbReference>
<dbReference type="AlphaFoldDB" id="A0A177W905"/>
<dbReference type="Pfam" id="PF17733">
    <property type="entry name" value="KPWE_dom"/>
    <property type="match status" value="1"/>
</dbReference>
<feature type="domain" description="Peroxisomal membrane protein PEX14-like KPWE" evidence="2">
    <location>
        <begin position="116"/>
        <end position="159"/>
    </location>
</feature>
<accession>A0A177W905</accession>
<evidence type="ECO:0000259" key="2">
    <source>
        <dbReference type="Pfam" id="PF17733"/>
    </source>
</evidence>
<dbReference type="VEuPathDB" id="FungiDB:BDEG_20312"/>
<dbReference type="InterPro" id="IPR058841">
    <property type="entry name" value="HTH_76"/>
</dbReference>
<feature type="region of interest" description="Disordered" evidence="1">
    <location>
        <begin position="130"/>
        <end position="159"/>
    </location>
</feature>
<evidence type="ECO:0000313" key="4">
    <source>
        <dbReference type="EMBL" id="OAJ36100.1"/>
    </source>
</evidence>
<evidence type="ECO:0000313" key="5">
    <source>
        <dbReference type="Proteomes" id="UP000077115"/>
    </source>
</evidence>
<dbReference type="Proteomes" id="UP000077115">
    <property type="component" value="Unassembled WGS sequence"/>
</dbReference>
<evidence type="ECO:0000256" key="1">
    <source>
        <dbReference type="SAM" id="MobiDB-lite"/>
    </source>
</evidence>
<proteinExistence type="predicted"/>
<dbReference type="PANTHER" id="PTHR36855:SF1">
    <property type="entry name" value="PEROXISOME MEMBRANE ANCHOR PROTEIN PEX14P N-TERMINAL DOMAIN-CONTAINING PROTEIN"/>
    <property type="match status" value="1"/>
</dbReference>
<evidence type="ECO:0000259" key="3">
    <source>
        <dbReference type="Pfam" id="PF25871"/>
    </source>
</evidence>
<protein>
    <submittedName>
        <fullName evidence="4">Uncharacterized protein</fullName>
    </submittedName>
</protein>
<organism evidence="4 5">
    <name type="scientific">Batrachochytrium dendrobatidis (strain JEL423)</name>
    <dbReference type="NCBI Taxonomy" id="403673"/>
    <lineage>
        <taxon>Eukaryota</taxon>
        <taxon>Fungi</taxon>
        <taxon>Fungi incertae sedis</taxon>
        <taxon>Chytridiomycota</taxon>
        <taxon>Chytridiomycota incertae sedis</taxon>
        <taxon>Chytridiomycetes</taxon>
        <taxon>Rhizophydiales</taxon>
        <taxon>Rhizophydiales incertae sedis</taxon>
        <taxon>Batrachochytrium</taxon>
    </lineage>
</organism>
<sequence length="159" mass="18127">MANITSTQVFEQFLSYDFEKDERFTQGLQQAMGSVTTQVQDQMKLEQAKVFYFSKFIAPLDYAAYKKWQAATAREAQTRLDSTLAQGHLKQSKECLVEESDTTVDGETSHDLNETTLTFQEISERVARGEPIPGIRSIPDTVHEHRSKPALLPLKKPWE</sequence>